<dbReference type="Pfam" id="PF07996">
    <property type="entry name" value="T4SS"/>
    <property type="match status" value="1"/>
</dbReference>
<dbReference type="AlphaFoldDB" id="A0A1I4FCE7"/>
<evidence type="ECO:0000313" key="4">
    <source>
        <dbReference type="Proteomes" id="UP000199533"/>
    </source>
</evidence>
<feature type="chain" id="PRO_5011739357" evidence="2">
    <location>
        <begin position="35"/>
        <end position="271"/>
    </location>
</feature>
<name>A0A1I4FCE7_9PROT</name>
<dbReference type="OrthoDB" id="7469703at2"/>
<feature type="signal peptide" evidence="2">
    <location>
        <begin position="1"/>
        <end position="34"/>
    </location>
</feature>
<dbReference type="Proteomes" id="UP000199533">
    <property type="component" value="Unassembled WGS sequence"/>
</dbReference>
<evidence type="ECO:0000256" key="2">
    <source>
        <dbReference type="SAM" id="SignalP"/>
    </source>
</evidence>
<proteinExistence type="predicted"/>
<dbReference type="STRING" id="52441.SAMN05216302_10357"/>
<keyword evidence="4" id="KW-1185">Reference proteome</keyword>
<protein>
    <submittedName>
        <fullName evidence="3">P-type conjugative transfer protein TrbJ</fullName>
    </submittedName>
</protein>
<dbReference type="InterPro" id="IPR014147">
    <property type="entry name" value="T4SS_TrbJ"/>
</dbReference>
<accession>A0A1I4FCE7</accession>
<dbReference type="RefSeq" id="WP_090702264.1">
    <property type="nucleotide sequence ID" value="NZ_FOSP01000035.1"/>
</dbReference>
<sequence length="271" mass="30425">MTNSTNQSNHFIRCKKFAGIIAILLAMFGTNVNAGGIPVIDAANVQQTTVAAIENVSQTLKQIQQYQTQLQQYENMIRNTLAPPAYVWAQAQYTMNKLMHMTDTIRYYGQRYGGLDGYLQRFRNVNYYRSSPCFNLEGNCTKSAWGILKQGQEASTDAQKSANDAVLRGLDHHSQQIPLDAAQLQILQQRTQTAEGQMEALQYANQLAAHQANQLLQIRHLLIAQHNAINAQNQAKVDQEAMWQAARETATKRLSPQTLPPGRNWSVTDAF</sequence>
<dbReference type="EMBL" id="FOSP01000035">
    <property type="protein sequence ID" value="SFL14547.1"/>
    <property type="molecule type" value="Genomic_DNA"/>
</dbReference>
<evidence type="ECO:0000313" key="3">
    <source>
        <dbReference type="EMBL" id="SFL14547.1"/>
    </source>
</evidence>
<organism evidence="3 4">
    <name type="scientific">Nitrosomonas aestuarii</name>
    <dbReference type="NCBI Taxonomy" id="52441"/>
    <lineage>
        <taxon>Bacteria</taxon>
        <taxon>Pseudomonadati</taxon>
        <taxon>Pseudomonadota</taxon>
        <taxon>Betaproteobacteria</taxon>
        <taxon>Nitrosomonadales</taxon>
        <taxon>Nitrosomonadaceae</taxon>
        <taxon>Nitrosomonas</taxon>
    </lineage>
</organism>
<evidence type="ECO:0000256" key="1">
    <source>
        <dbReference type="SAM" id="MobiDB-lite"/>
    </source>
</evidence>
<keyword evidence="2" id="KW-0732">Signal</keyword>
<dbReference type="SUPFAM" id="SSF101082">
    <property type="entry name" value="Typo IV secretion system protein TraC"/>
    <property type="match status" value="1"/>
</dbReference>
<dbReference type="NCBIfam" id="NF010452">
    <property type="entry name" value="PRK13879.1"/>
    <property type="match status" value="1"/>
</dbReference>
<dbReference type="InterPro" id="IPR014158">
    <property type="entry name" value="T4SS_VirB5"/>
</dbReference>
<gene>
    <name evidence="3" type="ORF">SAMN05216302_10357</name>
</gene>
<reference evidence="4" key="1">
    <citation type="submission" date="2016-10" db="EMBL/GenBank/DDBJ databases">
        <authorList>
            <person name="Varghese N."/>
            <person name="Submissions S."/>
        </authorList>
    </citation>
    <scope>NUCLEOTIDE SEQUENCE [LARGE SCALE GENOMIC DNA]</scope>
    <source>
        <strain evidence="4">Nm69</strain>
    </source>
</reference>
<dbReference type="NCBIfam" id="TIGR02780">
    <property type="entry name" value="TrbJ_Ti"/>
    <property type="match status" value="1"/>
</dbReference>
<feature type="region of interest" description="Disordered" evidence="1">
    <location>
        <begin position="251"/>
        <end position="271"/>
    </location>
</feature>